<keyword evidence="8" id="KW-1185">Reference proteome</keyword>
<comment type="function">
    <text evidence="4">Nucleoside triphosphate pyrophosphatase. May have a dual role in cell division arrest and in preventing the incorporation of modified nucleotides into cellular nucleic acids.</text>
</comment>
<dbReference type="EMBL" id="PGTD01000017">
    <property type="protein sequence ID" value="PJE27557.1"/>
    <property type="molecule type" value="Genomic_DNA"/>
</dbReference>
<sequence>MPASILLASGSEIRAELLRRAAVPFEVQKARVDEEAIQQALLAEGESPRDIADALAEAKAAKVGRKHPESFVIGCDQTCDIEGQLLGKPESPDAAREQIMLLAGRSHKLHSAAVIFHKGKPVWRKLSTVKLTMRIPSPEYLDDYITRNWPEIGWSCGAYQLEAEGARLMTRVEGDYFAVLGLPLLEILDYLALRGAIAS</sequence>
<organism evidence="6 7">
    <name type="scientific">Pseudooceanicola antarcticus</name>
    <dbReference type="NCBI Taxonomy" id="1247613"/>
    <lineage>
        <taxon>Bacteria</taxon>
        <taxon>Pseudomonadati</taxon>
        <taxon>Pseudomonadota</taxon>
        <taxon>Alphaproteobacteria</taxon>
        <taxon>Rhodobacterales</taxon>
        <taxon>Paracoccaceae</taxon>
        <taxon>Pseudooceanicola</taxon>
    </lineage>
</organism>
<evidence type="ECO:0000256" key="3">
    <source>
        <dbReference type="ARBA" id="ARBA00023080"/>
    </source>
</evidence>
<keyword evidence="3 4" id="KW-0546">Nucleotide metabolism</keyword>
<keyword evidence="2 4" id="KW-0378">Hydrolase</keyword>
<evidence type="ECO:0000313" key="8">
    <source>
        <dbReference type="Proteomes" id="UP000231702"/>
    </source>
</evidence>
<dbReference type="SUPFAM" id="SSF52972">
    <property type="entry name" value="ITPase-like"/>
    <property type="match status" value="1"/>
</dbReference>
<feature type="active site" description="Proton acceptor" evidence="4">
    <location>
        <position position="76"/>
    </location>
</feature>
<evidence type="ECO:0000313" key="6">
    <source>
        <dbReference type="EMBL" id="SNY38922.1"/>
    </source>
</evidence>
<dbReference type="RefSeq" id="WP_097144281.1">
    <property type="nucleotide sequence ID" value="NZ_OBEA01000001.1"/>
</dbReference>
<comment type="caution">
    <text evidence="4">Lacks conserved residue(s) required for the propagation of feature annotation.</text>
</comment>
<dbReference type="PANTHER" id="PTHR43213:SF5">
    <property type="entry name" value="BIFUNCTIONAL DTTP_UTP PYROPHOSPHATASE_METHYLTRANSFERASE PROTEIN-RELATED"/>
    <property type="match status" value="1"/>
</dbReference>
<accession>A0A285HT97</accession>
<keyword evidence="4" id="KW-0963">Cytoplasm</keyword>
<dbReference type="PIRSF" id="PIRSF006305">
    <property type="entry name" value="Maf"/>
    <property type="match status" value="1"/>
</dbReference>
<dbReference type="InterPro" id="IPR003697">
    <property type="entry name" value="Maf-like"/>
</dbReference>
<dbReference type="PANTHER" id="PTHR43213">
    <property type="entry name" value="BIFUNCTIONAL DTTP/UTP PYROPHOSPHATASE/METHYLTRANSFERASE PROTEIN-RELATED"/>
    <property type="match status" value="1"/>
</dbReference>
<dbReference type="HAMAP" id="MF_00528">
    <property type="entry name" value="Maf"/>
    <property type="match status" value="1"/>
</dbReference>
<comment type="cofactor">
    <cofactor evidence="1 4">
        <name>a divalent metal cation</name>
        <dbReference type="ChEBI" id="CHEBI:60240"/>
    </cofactor>
</comment>
<dbReference type="Proteomes" id="UP000231655">
    <property type="component" value="Unassembled WGS sequence"/>
</dbReference>
<dbReference type="EC" id="3.6.1.9" evidence="4"/>
<proteinExistence type="inferred from homology"/>
<comment type="catalytic activity">
    <reaction evidence="4">
        <text>a 2'-deoxyribonucleoside 5'-triphosphate + H2O = a 2'-deoxyribonucleoside 5'-phosphate + diphosphate + H(+)</text>
        <dbReference type="Rhea" id="RHEA:44644"/>
        <dbReference type="ChEBI" id="CHEBI:15377"/>
        <dbReference type="ChEBI" id="CHEBI:15378"/>
        <dbReference type="ChEBI" id="CHEBI:33019"/>
        <dbReference type="ChEBI" id="CHEBI:61560"/>
        <dbReference type="ChEBI" id="CHEBI:65317"/>
        <dbReference type="EC" id="3.6.1.9"/>
    </reaction>
</comment>
<comment type="catalytic activity">
    <reaction evidence="4">
        <text>a ribonucleoside 5'-triphosphate + H2O = a ribonucleoside 5'-phosphate + diphosphate + H(+)</text>
        <dbReference type="Rhea" id="RHEA:23996"/>
        <dbReference type="ChEBI" id="CHEBI:15377"/>
        <dbReference type="ChEBI" id="CHEBI:15378"/>
        <dbReference type="ChEBI" id="CHEBI:33019"/>
        <dbReference type="ChEBI" id="CHEBI:58043"/>
        <dbReference type="ChEBI" id="CHEBI:61557"/>
        <dbReference type="EC" id="3.6.1.9"/>
    </reaction>
</comment>
<dbReference type="Pfam" id="PF02545">
    <property type="entry name" value="Maf"/>
    <property type="match status" value="1"/>
</dbReference>
<dbReference type="OrthoDB" id="9813962at2"/>
<protein>
    <recommendedName>
        <fullName evidence="4">Nucleoside triphosphate pyrophosphatase</fullName>
        <ecNumber evidence="4">3.6.1.9</ecNumber>
    </recommendedName>
    <alternativeName>
        <fullName evidence="4">Nucleotide pyrophosphatase</fullName>
        <shortName evidence="4">Nucleotide PPase</shortName>
    </alternativeName>
</protein>
<evidence type="ECO:0000313" key="5">
    <source>
        <dbReference type="EMBL" id="PJE27557.1"/>
    </source>
</evidence>
<reference evidence="5 8" key="2">
    <citation type="journal article" date="2018" name="Int. J. Syst. Evol. Microbiol.">
        <title>Pseudooceanicola lipolyticus sp. nov., a marine alphaproteobacterium, reclassification of Oceanicola flagellatus as Pseudooceanicola flagellatus comb. nov. and emended description of the genus Pseudooceanicola.</title>
        <authorList>
            <person name="Huang M.-M."/>
            <person name="Guo L.-L."/>
            <person name="Wu Y.-H."/>
            <person name="Lai Q.-L."/>
            <person name="Shao Z.-Z."/>
            <person name="Wang C.-S."/>
            <person name="Wu M."/>
            <person name="Xu X.-W."/>
        </authorList>
    </citation>
    <scope>NUCLEOTIDE SEQUENCE [LARGE SCALE GENOMIC DNA]</scope>
    <source>
        <strain evidence="5 8">Ar-45</strain>
    </source>
</reference>
<dbReference type="GO" id="GO:0047429">
    <property type="term" value="F:nucleoside triphosphate diphosphatase activity"/>
    <property type="evidence" value="ECO:0007669"/>
    <property type="project" value="UniProtKB-EC"/>
</dbReference>
<gene>
    <name evidence="5" type="ORF">CVM39_13300</name>
    <name evidence="6" type="ORF">SAMN06297129_0501</name>
</gene>
<comment type="similarity">
    <text evidence="4">Belongs to the Maf family.</text>
</comment>
<name>A0A285HT97_9RHOB</name>
<dbReference type="GO" id="GO:0009117">
    <property type="term" value="P:nucleotide metabolic process"/>
    <property type="evidence" value="ECO:0007669"/>
    <property type="project" value="UniProtKB-KW"/>
</dbReference>
<dbReference type="GO" id="GO:0005737">
    <property type="term" value="C:cytoplasm"/>
    <property type="evidence" value="ECO:0007669"/>
    <property type="project" value="UniProtKB-SubCell"/>
</dbReference>
<evidence type="ECO:0000256" key="2">
    <source>
        <dbReference type="ARBA" id="ARBA00022801"/>
    </source>
</evidence>
<dbReference type="CDD" id="cd00555">
    <property type="entry name" value="Maf"/>
    <property type="match status" value="1"/>
</dbReference>
<reference evidence="6 7" key="1">
    <citation type="submission" date="2017-09" db="EMBL/GenBank/DDBJ databases">
        <authorList>
            <person name="Ehlers B."/>
            <person name="Leendertz F.H."/>
        </authorList>
    </citation>
    <scope>NUCLEOTIDE SEQUENCE [LARGE SCALE GENOMIC DNA]</scope>
    <source>
        <strain evidence="6 7">CGMCC 1.12662</strain>
    </source>
</reference>
<dbReference type="InterPro" id="IPR029001">
    <property type="entry name" value="ITPase-like_fam"/>
</dbReference>
<evidence type="ECO:0000256" key="4">
    <source>
        <dbReference type="HAMAP-Rule" id="MF_00528"/>
    </source>
</evidence>
<comment type="subcellular location">
    <subcellularLocation>
        <location evidence="4">Cytoplasm</location>
    </subcellularLocation>
</comment>
<dbReference type="EMBL" id="OBEA01000001">
    <property type="protein sequence ID" value="SNY38922.1"/>
    <property type="molecule type" value="Genomic_DNA"/>
</dbReference>
<evidence type="ECO:0000256" key="1">
    <source>
        <dbReference type="ARBA" id="ARBA00001968"/>
    </source>
</evidence>
<dbReference type="Proteomes" id="UP000231702">
    <property type="component" value="Unassembled WGS sequence"/>
</dbReference>
<dbReference type="AlphaFoldDB" id="A0A285HT97"/>
<dbReference type="Gene3D" id="3.90.950.10">
    <property type="match status" value="1"/>
</dbReference>
<evidence type="ECO:0000313" key="7">
    <source>
        <dbReference type="Proteomes" id="UP000231655"/>
    </source>
</evidence>